<accession>A0A0E9VTA5</accession>
<reference evidence="1" key="1">
    <citation type="submission" date="2014-11" db="EMBL/GenBank/DDBJ databases">
        <authorList>
            <person name="Amaro Gonzalez C."/>
        </authorList>
    </citation>
    <scope>NUCLEOTIDE SEQUENCE</scope>
</reference>
<sequence length="18" mass="1971">MSTFSSTVEITTPICPEK</sequence>
<dbReference type="EMBL" id="GBXM01028034">
    <property type="protein sequence ID" value="JAH80543.1"/>
    <property type="molecule type" value="Transcribed_RNA"/>
</dbReference>
<name>A0A0E9VTA5_ANGAN</name>
<protein>
    <submittedName>
        <fullName evidence="1">Uncharacterized protein</fullName>
    </submittedName>
</protein>
<dbReference type="AlphaFoldDB" id="A0A0E9VTA5"/>
<reference evidence="1" key="2">
    <citation type="journal article" date="2015" name="Fish Shellfish Immunol.">
        <title>Early steps in the European eel (Anguilla anguilla)-Vibrio vulnificus interaction in the gills: Role of the RtxA13 toxin.</title>
        <authorList>
            <person name="Callol A."/>
            <person name="Pajuelo D."/>
            <person name="Ebbesson L."/>
            <person name="Teles M."/>
            <person name="MacKenzie S."/>
            <person name="Amaro C."/>
        </authorList>
    </citation>
    <scope>NUCLEOTIDE SEQUENCE</scope>
</reference>
<evidence type="ECO:0000313" key="1">
    <source>
        <dbReference type="EMBL" id="JAH80543.1"/>
    </source>
</evidence>
<organism evidence="1">
    <name type="scientific">Anguilla anguilla</name>
    <name type="common">European freshwater eel</name>
    <name type="synonym">Muraena anguilla</name>
    <dbReference type="NCBI Taxonomy" id="7936"/>
    <lineage>
        <taxon>Eukaryota</taxon>
        <taxon>Metazoa</taxon>
        <taxon>Chordata</taxon>
        <taxon>Craniata</taxon>
        <taxon>Vertebrata</taxon>
        <taxon>Euteleostomi</taxon>
        <taxon>Actinopterygii</taxon>
        <taxon>Neopterygii</taxon>
        <taxon>Teleostei</taxon>
        <taxon>Anguilliformes</taxon>
        <taxon>Anguillidae</taxon>
        <taxon>Anguilla</taxon>
    </lineage>
</organism>
<proteinExistence type="predicted"/>